<gene>
    <name evidence="6" type="ORF">SAMN05660859_3565</name>
</gene>
<organism evidence="6 7">
    <name type="scientific">Ancylobacter rudongensis</name>
    <dbReference type="NCBI Taxonomy" id="177413"/>
    <lineage>
        <taxon>Bacteria</taxon>
        <taxon>Pseudomonadati</taxon>
        <taxon>Pseudomonadota</taxon>
        <taxon>Alphaproteobacteria</taxon>
        <taxon>Hyphomicrobiales</taxon>
        <taxon>Xanthobacteraceae</taxon>
        <taxon>Ancylobacter</taxon>
    </lineage>
</organism>
<dbReference type="Proteomes" id="UP000198889">
    <property type="component" value="Unassembled WGS sequence"/>
</dbReference>
<protein>
    <recommendedName>
        <fullName evidence="5">gamma-glutamyl-gamma-aminobutyrate hydrolase</fullName>
        <ecNumber evidence="5">3.5.1.94</ecNumber>
    </recommendedName>
</protein>
<evidence type="ECO:0000313" key="7">
    <source>
        <dbReference type="Proteomes" id="UP000198889"/>
    </source>
</evidence>
<proteinExistence type="inferred from homology"/>
<evidence type="ECO:0000256" key="3">
    <source>
        <dbReference type="ARBA" id="ARBA00055068"/>
    </source>
</evidence>
<dbReference type="GO" id="GO:0005829">
    <property type="term" value="C:cytosol"/>
    <property type="evidence" value="ECO:0007669"/>
    <property type="project" value="TreeGrafter"/>
</dbReference>
<dbReference type="InterPro" id="IPR011697">
    <property type="entry name" value="Peptidase_C26"/>
</dbReference>
<dbReference type="InterPro" id="IPR044668">
    <property type="entry name" value="PuuD-like"/>
</dbReference>
<evidence type="ECO:0000256" key="1">
    <source>
        <dbReference type="ARBA" id="ARBA00011083"/>
    </source>
</evidence>
<dbReference type="CDD" id="cd01745">
    <property type="entry name" value="GATase1_2"/>
    <property type="match status" value="1"/>
</dbReference>
<sequence length="267" mass="28453">MRPVIGVISDVKARDGHVVHGVTEKYIYAVARGAQAMPVLIPGTISAVDSAMAPERIVVDEILSAVDALFLPGSPSNVGPQHYGDVPHDPPLPADPHRDDISLPLIRAALERGVPLFGVCRGFQEMNVALGGTLFQKLYEQPGRFDHREDSSLDIEGQYSPAHGVALTEGGLLASLAGDTTWRVNSLHGQGVATLAPGVVVEAQAGDGTIEAFRVPDSPGFNMAIQWHPEWRFWEDRLSSGIFTAFGAAARLAAERRRAGGRLKAAG</sequence>
<dbReference type="PROSITE" id="PS51273">
    <property type="entry name" value="GATASE_TYPE_1"/>
    <property type="match status" value="1"/>
</dbReference>
<dbReference type="SUPFAM" id="SSF52317">
    <property type="entry name" value="Class I glutamine amidotransferase-like"/>
    <property type="match status" value="1"/>
</dbReference>
<evidence type="ECO:0000256" key="2">
    <source>
        <dbReference type="ARBA" id="ARBA00052718"/>
    </source>
</evidence>
<dbReference type="FunFam" id="3.40.50.880:FF:000030">
    <property type="entry name" value="Gamma-glutamyl-gamma-aminobutyrate hydrolase PuuD"/>
    <property type="match status" value="1"/>
</dbReference>
<dbReference type="InterPro" id="IPR029062">
    <property type="entry name" value="Class_I_gatase-like"/>
</dbReference>
<comment type="pathway">
    <text evidence="4">Amine and polyamine degradation; putrescine degradation; 4-aminobutanoate from putrescine: step 4/4.</text>
</comment>
<dbReference type="Gene3D" id="3.40.50.880">
    <property type="match status" value="1"/>
</dbReference>
<evidence type="ECO:0000256" key="4">
    <source>
        <dbReference type="ARBA" id="ARBA00060634"/>
    </source>
</evidence>
<dbReference type="GO" id="GO:0006598">
    <property type="term" value="P:polyamine catabolic process"/>
    <property type="evidence" value="ECO:0007669"/>
    <property type="project" value="TreeGrafter"/>
</dbReference>
<dbReference type="GO" id="GO:0033969">
    <property type="term" value="F:gamma-glutamyl-gamma-aminobutyrate hydrolase activity"/>
    <property type="evidence" value="ECO:0007669"/>
    <property type="project" value="UniProtKB-EC"/>
</dbReference>
<comment type="function">
    <text evidence="3">Involved in the breakdown of putrescine via hydrolysis of the gamma-glutamyl linkage of gamma-glutamyl-gamma-aminobutyrate.</text>
</comment>
<dbReference type="RefSeq" id="WP_091442346.1">
    <property type="nucleotide sequence ID" value="NZ_FMTP01000006.1"/>
</dbReference>
<keyword evidence="7" id="KW-1185">Reference proteome</keyword>
<keyword evidence="6" id="KW-0378">Hydrolase</keyword>
<dbReference type="EC" id="3.5.1.94" evidence="5"/>
<dbReference type="AlphaFoldDB" id="A0A1G4U8S1"/>
<name>A0A1G4U8S1_9HYPH</name>
<evidence type="ECO:0000256" key="5">
    <source>
        <dbReference type="ARBA" id="ARBA00066788"/>
    </source>
</evidence>
<dbReference type="PANTHER" id="PTHR43235:SF1">
    <property type="entry name" value="GLUTAMINE AMIDOTRANSFERASE PB2B2.05-RELATED"/>
    <property type="match status" value="1"/>
</dbReference>
<dbReference type="EMBL" id="FMTP01000006">
    <property type="protein sequence ID" value="SCW90058.1"/>
    <property type="molecule type" value="Genomic_DNA"/>
</dbReference>
<reference evidence="7" key="1">
    <citation type="submission" date="2016-10" db="EMBL/GenBank/DDBJ databases">
        <authorList>
            <person name="Varghese N."/>
            <person name="Submissions S."/>
        </authorList>
    </citation>
    <scope>NUCLEOTIDE SEQUENCE [LARGE SCALE GENOMIC DNA]</scope>
    <source>
        <strain evidence="7">CGMCC 1.1761</strain>
    </source>
</reference>
<comment type="catalytic activity">
    <reaction evidence="2">
        <text>4-(gamma-L-glutamylamino)butanoate + H2O = 4-aminobutanoate + L-glutamate</text>
        <dbReference type="Rhea" id="RHEA:19737"/>
        <dbReference type="ChEBI" id="CHEBI:15377"/>
        <dbReference type="ChEBI" id="CHEBI:29985"/>
        <dbReference type="ChEBI" id="CHEBI:58800"/>
        <dbReference type="ChEBI" id="CHEBI:59888"/>
        <dbReference type="EC" id="3.5.1.94"/>
    </reaction>
</comment>
<comment type="similarity">
    <text evidence="1">Belongs to the peptidase C26 family.</text>
</comment>
<dbReference type="PANTHER" id="PTHR43235">
    <property type="entry name" value="GLUTAMINE AMIDOTRANSFERASE PB2B2.05-RELATED"/>
    <property type="match status" value="1"/>
</dbReference>
<dbReference type="Pfam" id="PF07722">
    <property type="entry name" value="Peptidase_C26"/>
    <property type="match status" value="1"/>
</dbReference>
<accession>A0A1G4U8S1</accession>
<evidence type="ECO:0000313" key="6">
    <source>
        <dbReference type="EMBL" id="SCW90058.1"/>
    </source>
</evidence>
<dbReference type="STRING" id="177413.SAMN05660859_3565"/>